<evidence type="ECO:0000313" key="2">
    <source>
        <dbReference type="Proteomes" id="UP000828390"/>
    </source>
</evidence>
<dbReference type="Proteomes" id="UP000828390">
    <property type="component" value="Unassembled WGS sequence"/>
</dbReference>
<protein>
    <submittedName>
        <fullName evidence="1">Uncharacterized protein</fullName>
    </submittedName>
</protein>
<comment type="caution">
    <text evidence="1">The sequence shown here is derived from an EMBL/GenBank/DDBJ whole genome shotgun (WGS) entry which is preliminary data.</text>
</comment>
<dbReference type="EMBL" id="JAIWYP010000015">
    <property type="protein sequence ID" value="KAH3701358.1"/>
    <property type="molecule type" value="Genomic_DNA"/>
</dbReference>
<accession>A0A9D4BNA8</accession>
<reference evidence="1" key="2">
    <citation type="submission" date="2020-11" db="EMBL/GenBank/DDBJ databases">
        <authorList>
            <person name="McCartney M.A."/>
            <person name="Auch B."/>
            <person name="Kono T."/>
            <person name="Mallez S."/>
            <person name="Becker A."/>
            <person name="Gohl D.M."/>
            <person name="Silverstein K.A.T."/>
            <person name="Koren S."/>
            <person name="Bechman K.B."/>
            <person name="Herman A."/>
            <person name="Abrahante J.E."/>
            <person name="Garbe J."/>
        </authorList>
    </citation>
    <scope>NUCLEOTIDE SEQUENCE</scope>
    <source>
        <strain evidence="1">Duluth1</strain>
        <tissue evidence="1">Whole animal</tissue>
    </source>
</reference>
<proteinExistence type="predicted"/>
<gene>
    <name evidence="1" type="ORF">DPMN_076343</name>
</gene>
<reference evidence="1" key="1">
    <citation type="journal article" date="2019" name="bioRxiv">
        <title>The Genome of the Zebra Mussel, Dreissena polymorpha: A Resource for Invasive Species Research.</title>
        <authorList>
            <person name="McCartney M.A."/>
            <person name="Auch B."/>
            <person name="Kono T."/>
            <person name="Mallez S."/>
            <person name="Zhang Y."/>
            <person name="Obille A."/>
            <person name="Becker A."/>
            <person name="Abrahante J.E."/>
            <person name="Garbe J."/>
            <person name="Badalamenti J.P."/>
            <person name="Herman A."/>
            <person name="Mangelson H."/>
            <person name="Liachko I."/>
            <person name="Sullivan S."/>
            <person name="Sone E.D."/>
            <person name="Koren S."/>
            <person name="Silverstein K.A.T."/>
            <person name="Beckman K.B."/>
            <person name="Gohl D.M."/>
        </authorList>
    </citation>
    <scope>NUCLEOTIDE SEQUENCE</scope>
    <source>
        <strain evidence="1">Duluth1</strain>
        <tissue evidence="1">Whole animal</tissue>
    </source>
</reference>
<dbReference type="AlphaFoldDB" id="A0A9D4BNA8"/>
<evidence type="ECO:0000313" key="1">
    <source>
        <dbReference type="EMBL" id="KAH3701358.1"/>
    </source>
</evidence>
<name>A0A9D4BNA8_DREPO</name>
<sequence length="77" mass="8879">MSEDLARDSHRPTQLNLQQWHTFTHKHFKGAGAYRIEVSTTRPKIMVSTTNTTSSDITMKIIRMARCRKKLSTSSAW</sequence>
<organism evidence="1 2">
    <name type="scientific">Dreissena polymorpha</name>
    <name type="common">Zebra mussel</name>
    <name type="synonym">Mytilus polymorpha</name>
    <dbReference type="NCBI Taxonomy" id="45954"/>
    <lineage>
        <taxon>Eukaryota</taxon>
        <taxon>Metazoa</taxon>
        <taxon>Spiralia</taxon>
        <taxon>Lophotrochozoa</taxon>
        <taxon>Mollusca</taxon>
        <taxon>Bivalvia</taxon>
        <taxon>Autobranchia</taxon>
        <taxon>Heteroconchia</taxon>
        <taxon>Euheterodonta</taxon>
        <taxon>Imparidentia</taxon>
        <taxon>Neoheterodontei</taxon>
        <taxon>Myida</taxon>
        <taxon>Dreissenoidea</taxon>
        <taxon>Dreissenidae</taxon>
        <taxon>Dreissena</taxon>
    </lineage>
</organism>
<keyword evidence="2" id="KW-1185">Reference proteome</keyword>